<dbReference type="PROSITE" id="PS50928">
    <property type="entry name" value="ABC_TM1"/>
    <property type="match status" value="1"/>
</dbReference>
<evidence type="ECO:0000256" key="6">
    <source>
        <dbReference type="ARBA" id="ARBA00023136"/>
    </source>
</evidence>
<reference evidence="11" key="1">
    <citation type="submission" date="2015-07" db="EMBL/GenBank/DDBJ databases">
        <title>Genome sequencing project for genomic taxonomy and phylogenomics of Bacillus-like bacteria.</title>
        <authorList>
            <person name="Liu B."/>
            <person name="Wang J."/>
            <person name="Zhu Y."/>
            <person name="Liu G."/>
            <person name="Chen Q."/>
            <person name="Chen Z."/>
            <person name="Lan J."/>
            <person name="Che J."/>
            <person name="Ge C."/>
            <person name="Shi H."/>
            <person name="Pan Z."/>
            <person name="Liu X."/>
        </authorList>
    </citation>
    <scope>NUCLEOTIDE SEQUENCE [LARGE SCALE GENOMIC DNA]</scope>
    <source>
        <strain evidence="11">DSM 9887</strain>
    </source>
</reference>
<feature type="transmembrane region" description="Helical" evidence="7">
    <location>
        <begin position="279"/>
        <end position="299"/>
    </location>
</feature>
<keyword evidence="4 7" id="KW-0812">Transmembrane</keyword>
<evidence type="ECO:0000313" key="10">
    <source>
        <dbReference type="EMBL" id="KNB70003.1"/>
    </source>
</evidence>
<sequence>MKQYILKRLLSGVIVLFGLSVFTFMLIHFIPGDPVRIMLGQRATVEQIEVLREELGLNKPLVLQYVNYASGVIKGDLGTSLKTGRPVSTEIAERFPATAKMAVASLGVAVVVGIGLGVLAARFKDTFLDSLIMTFSTFGMALPGFWLGLLVILVFSVHLGWFPIAGGTGFMDIVLPAVTLGTLTATALSRLTRAGMVEVLSNDYIRTARAKGMGERIVLLRHAFRNVMIPIVAVIGLEFAGLLGGAVIVEQVFNWPGIGTLAIQAISSRDFPMIQGTTLFIGAIYVLVVILIDVLYAILDPRIDYTAKREGA</sequence>
<keyword evidence="5 7" id="KW-1133">Transmembrane helix</keyword>
<dbReference type="PANTHER" id="PTHR43163:SF6">
    <property type="entry name" value="DIPEPTIDE TRANSPORT SYSTEM PERMEASE PROTEIN DPPB-RELATED"/>
    <property type="match status" value="1"/>
</dbReference>
<dbReference type="EMBL" id="LGIQ01000011">
    <property type="protein sequence ID" value="KNB70003.1"/>
    <property type="molecule type" value="Genomic_DNA"/>
</dbReference>
<evidence type="ECO:0000256" key="5">
    <source>
        <dbReference type="ARBA" id="ARBA00022989"/>
    </source>
</evidence>
<keyword evidence="2 7" id="KW-0813">Transport</keyword>
<dbReference type="SUPFAM" id="SSF161098">
    <property type="entry name" value="MetI-like"/>
    <property type="match status" value="1"/>
</dbReference>
<dbReference type="AlphaFoldDB" id="A0A0K9YMM4"/>
<feature type="domain" description="ABC transmembrane type-1" evidence="8">
    <location>
        <begin position="95"/>
        <end position="296"/>
    </location>
</feature>
<dbReference type="Proteomes" id="UP000319578">
    <property type="component" value="Unassembled WGS sequence"/>
</dbReference>
<dbReference type="Gene3D" id="1.10.3720.10">
    <property type="entry name" value="MetI-like"/>
    <property type="match status" value="1"/>
</dbReference>
<evidence type="ECO:0000259" key="8">
    <source>
        <dbReference type="PROSITE" id="PS50928"/>
    </source>
</evidence>
<dbReference type="Proteomes" id="UP000036834">
    <property type="component" value="Unassembled WGS sequence"/>
</dbReference>
<dbReference type="InterPro" id="IPR035906">
    <property type="entry name" value="MetI-like_sf"/>
</dbReference>
<dbReference type="EMBL" id="BJON01000009">
    <property type="protein sequence ID" value="GED68628.1"/>
    <property type="molecule type" value="Genomic_DNA"/>
</dbReference>
<proteinExistence type="inferred from homology"/>
<evidence type="ECO:0000256" key="4">
    <source>
        <dbReference type="ARBA" id="ARBA00022692"/>
    </source>
</evidence>
<dbReference type="InterPro" id="IPR000515">
    <property type="entry name" value="MetI-like"/>
</dbReference>
<dbReference type="GO" id="GO:0055085">
    <property type="term" value="P:transmembrane transport"/>
    <property type="evidence" value="ECO:0007669"/>
    <property type="project" value="InterPro"/>
</dbReference>
<evidence type="ECO:0000256" key="3">
    <source>
        <dbReference type="ARBA" id="ARBA00022475"/>
    </source>
</evidence>
<evidence type="ECO:0000313" key="11">
    <source>
        <dbReference type="Proteomes" id="UP000036834"/>
    </source>
</evidence>
<evidence type="ECO:0000313" key="12">
    <source>
        <dbReference type="Proteomes" id="UP000319578"/>
    </source>
</evidence>
<evidence type="ECO:0000256" key="2">
    <source>
        <dbReference type="ARBA" id="ARBA00022448"/>
    </source>
</evidence>
<accession>A0A0K9YMM4</accession>
<reference evidence="9 12" key="3">
    <citation type="submission" date="2019-06" db="EMBL/GenBank/DDBJ databases">
        <title>Whole genome shotgun sequence of Brevibacillus reuszeri NBRC 15719.</title>
        <authorList>
            <person name="Hosoyama A."/>
            <person name="Uohara A."/>
            <person name="Ohji S."/>
            <person name="Ichikawa N."/>
        </authorList>
    </citation>
    <scope>NUCLEOTIDE SEQUENCE [LARGE SCALE GENOMIC DNA]</scope>
    <source>
        <strain evidence="9 12">NBRC 15719</strain>
    </source>
</reference>
<keyword evidence="6 7" id="KW-0472">Membrane</keyword>
<feature type="transmembrane region" description="Helical" evidence="7">
    <location>
        <begin position="227"/>
        <end position="249"/>
    </location>
</feature>
<dbReference type="OrthoDB" id="9806409at2"/>
<organism evidence="10 11">
    <name type="scientific">Brevibacillus reuszeri</name>
    <dbReference type="NCBI Taxonomy" id="54915"/>
    <lineage>
        <taxon>Bacteria</taxon>
        <taxon>Bacillati</taxon>
        <taxon>Bacillota</taxon>
        <taxon>Bacilli</taxon>
        <taxon>Bacillales</taxon>
        <taxon>Paenibacillaceae</taxon>
        <taxon>Brevibacillus</taxon>
    </lineage>
</organism>
<dbReference type="GO" id="GO:0005886">
    <property type="term" value="C:plasma membrane"/>
    <property type="evidence" value="ECO:0007669"/>
    <property type="project" value="UniProtKB-SubCell"/>
</dbReference>
<name>A0A0K9YMM4_9BACL</name>
<comment type="subcellular location">
    <subcellularLocation>
        <location evidence="1 7">Cell membrane</location>
        <topology evidence="1 7">Multi-pass membrane protein</topology>
    </subcellularLocation>
</comment>
<dbReference type="RefSeq" id="WP_049742045.1">
    <property type="nucleotide sequence ID" value="NZ_BJON01000009.1"/>
</dbReference>
<dbReference type="PATRIC" id="fig|54915.3.peg.5163"/>
<feature type="transmembrane region" description="Helical" evidence="7">
    <location>
        <begin position="161"/>
        <end position="183"/>
    </location>
</feature>
<evidence type="ECO:0000256" key="7">
    <source>
        <dbReference type="RuleBase" id="RU363032"/>
    </source>
</evidence>
<dbReference type="PANTHER" id="PTHR43163">
    <property type="entry name" value="DIPEPTIDE TRANSPORT SYSTEM PERMEASE PROTEIN DPPB-RELATED"/>
    <property type="match status" value="1"/>
</dbReference>
<dbReference type="Pfam" id="PF19300">
    <property type="entry name" value="BPD_transp_1_N"/>
    <property type="match status" value="1"/>
</dbReference>
<gene>
    <name evidence="10" type="ORF">ADS79_29720</name>
    <name evidence="9" type="ORF">BRE01_23300</name>
</gene>
<comment type="caution">
    <text evidence="10">The sequence shown here is derived from an EMBL/GenBank/DDBJ whole genome shotgun (WGS) entry which is preliminary data.</text>
</comment>
<reference evidence="10" key="2">
    <citation type="submission" date="2015-07" db="EMBL/GenBank/DDBJ databases">
        <title>MeaNS - Measles Nucleotide Surveillance Program.</title>
        <authorList>
            <person name="Tran T."/>
            <person name="Druce J."/>
        </authorList>
    </citation>
    <scope>NUCLEOTIDE SEQUENCE</scope>
    <source>
        <strain evidence="10">DSM 9887</strain>
    </source>
</reference>
<evidence type="ECO:0000313" key="9">
    <source>
        <dbReference type="EMBL" id="GED68628.1"/>
    </source>
</evidence>
<comment type="similarity">
    <text evidence="7">Belongs to the binding-protein-dependent transport system permease family.</text>
</comment>
<keyword evidence="12" id="KW-1185">Reference proteome</keyword>
<feature type="transmembrane region" description="Helical" evidence="7">
    <location>
        <begin position="9"/>
        <end position="30"/>
    </location>
</feature>
<dbReference type="STRING" id="54915.ADS79_29720"/>
<keyword evidence="3" id="KW-1003">Cell membrane</keyword>
<feature type="transmembrane region" description="Helical" evidence="7">
    <location>
        <begin position="101"/>
        <end position="119"/>
    </location>
</feature>
<feature type="transmembrane region" description="Helical" evidence="7">
    <location>
        <begin position="131"/>
        <end position="155"/>
    </location>
</feature>
<dbReference type="Pfam" id="PF00528">
    <property type="entry name" value="BPD_transp_1"/>
    <property type="match status" value="1"/>
</dbReference>
<dbReference type="CDD" id="cd06261">
    <property type="entry name" value="TM_PBP2"/>
    <property type="match status" value="1"/>
</dbReference>
<evidence type="ECO:0000256" key="1">
    <source>
        <dbReference type="ARBA" id="ARBA00004651"/>
    </source>
</evidence>
<dbReference type="InterPro" id="IPR045621">
    <property type="entry name" value="BPD_transp_1_N"/>
</dbReference>
<protein>
    <submittedName>
        <fullName evidence="9">Glutathione ABC transporter permease GsiC</fullName>
    </submittedName>
    <submittedName>
        <fullName evidence="10">Peptide ABC transporter permease</fullName>
    </submittedName>
</protein>